<dbReference type="CDD" id="cd03801">
    <property type="entry name" value="GT4_PimA-like"/>
    <property type="match status" value="1"/>
</dbReference>
<sequence length="988" mass="111746">MNATLKRTLKRYLLPFTGSMRLLRAHPILMNGQWYLENNPDVARAEIDPIEHFHRVGWKEGRNPSEHFDVTFYLTAYPDIRAAEINPLIHYLQVGCTEGRNPSPSFDAAAYLRDHPDLSQKKLTAYEQFLLATGRADIEHEPMTIPRGAYDEISASGLLHETWYRGKYPDVVAVPDPLRHYVDWGIREGRSPNPYFDPSWYTKEHRYALRGLPPILHYLRHGWQNGCDPSAAFSLTHYGDLTGWTPRDGEPIARFMKEGLPQAPALRPVDPAKPGHRINLGRRDAHCCKGSFLRYPLDHRPAETADAHGSFIPNRLVLHWVIPDFGTGGGGHMTIFRMVRVLGLRGHRQTVWIHNRDPKEPLDGAYDDVVRHYQTIDADIRLIDEEGFVDAQGDVVIATDWASVWPARSMQHVKRCFYFVQDYEPFFFARGAEALLAETTYRSDVDCLCASPWLSQTLEENFGRWTRHFHLAADRDVYYPATPRSGTTAHADALPRIALYARRFTARRAVDLGLLALEVVAQRGHEFIVDFFGSEEPIETAPFPFVQHGTLPPQELSQLYRSATIGVVFSATNYSLVPQEMMACGLPVVELDVESTKAIYPEGVVSRAGANPDALADAIEALLFDAARRATQSRKALNWVSQFSWEGAADVIEKGIVERLQDLGHARLAPAVPRATPKASVVIPTLNGGPLLLDVIERVKAQKLHEPFEILVIDSGSSDGTMERIEADEAVMLHRIDKSEFGHGRTRNLGVELTSGDYIAFLTQDALPTNEGWLANLVMMLDHYPDAAGAFGHHLAWEAASAFTKRDIDLHFRQFLEMPLAVSRDLDPARYEAGDIQWRQQLHYYSDNNSCLRRSVWEKIPYRDVPFGEDQLYAEDIIAAGYQKVFAPNAVVYHSHDYDEAETEERSMIEARFFYEHFGYVLMEDAATLEKTLAALNAADSAWGRTHGIDDEEIAYRHKLNKARLKGYLAGGPQAQGHLERWRRKKVA</sequence>
<evidence type="ECO:0000259" key="1">
    <source>
        <dbReference type="Pfam" id="PF00535"/>
    </source>
</evidence>
<organism evidence="2 3">
    <name type="scientific">Afifella marina DSM 2698</name>
    <dbReference type="NCBI Taxonomy" id="1120955"/>
    <lineage>
        <taxon>Bacteria</taxon>
        <taxon>Pseudomonadati</taxon>
        <taxon>Pseudomonadota</taxon>
        <taxon>Alphaproteobacteria</taxon>
        <taxon>Hyphomicrobiales</taxon>
        <taxon>Afifellaceae</taxon>
        <taxon>Afifella</taxon>
    </lineage>
</organism>
<dbReference type="AlphaFoldDB" id="A0A1G5NCD9"/>
<reference evidence="2 3" key="1">
    <citation type="submission" date="2016-10" db="EMBL/GenBank/DDBJ databases">
        <authorList>
            <person name="de Groot N.N."/>
        </authorList>
    </citation>
    <scope>NUCLEOTIDE SEQUENCE [LARGE SCALE GENOMIC DNA]</scope>
    <source>
        <strain evidence="2 3">DSM 2698</strain>
    </source>
</reference>
<evidence type="ECO:0000313" key="3">
    <source>
        <dbReference type="Proteomes" id="UP000199347"/>
    </source>
</evidence>
<dbReference type="Pfam" id="PF13692">
    <property type="entry name" value="Glyco_trans_1_4"/>
    <property type="match status" value="1"/>
</dbReference>
<dbReference type="Proteomes" id="UP000199347">
    <property type="component" value="Unassembled WGS sequence"/>
</dbReference>
<dbReference type="GO" id="GO:0016740">
    <property type="term" value="F:transferase activity"/>
    <property type="evidence" value="ECO:0007669"/>
    <property type="project" value="UniProtKB-KW"/>
</dbReference>
<name>A0A1G5NCD9_AFIMA</name>
<keyword evidence="3" id="KW-1185">Reference proteome</keyword>
<keyword evidence="2" id="KW-0808">Transferase</keyword>
<dbReference type="Gene3D" id="3.90.550.10">
    <property type="entry name" value="Spore Coat Polysaccharide Biosynthesis Protein SpsA, Chain A"/>
    <property type="match status" value="1"/>
</dbReference>
<dbReference type="SUPFAM" id="SSF53448">
    <property type="entry name" value="Nucleotide-diphospho-sugar transferases"/>
    <property type="match status" value="1"/>
</dbReference>
<dbReference type="PANTHER" id="PTHR43685">
    <property type="entry name" value="GLYCOSYLTRANSFERASE"/>
    <property type="match status" value="1"/>
</dbReference>
<dbReference type="InterPro" id="IPR050834">
    <property type="entry name" value="Glycosyltransf_2"/>
</dbReference>
<dbReference type="RefSeq" id="WP_139163727.1">
    <property type="nucleotide sequence ID" value="NZ_FMVW01000003.1"/>
</dbReference>
<gene>
    <name evidence="2" type="ORF">SAMN03080610_01721</name>
</gene>
<accession>A0A1G5NCD9</accession>
<dbReference type="InterPro" id="IPR001173">
    <property type="entry name" value="Glyco_trans_2-like"/>
</dbReference>
<dbReference type="CDD" id="cd00761">
    <property type="entry name" value="Glyco_tranf_GTA_type"/>
    <property type="match status" value="1"/>
</dbReference>
<dbReference type="InterPro" id="IPR029044">
    <property type="entry name" value="Nucleotide-diphossugar_trans"/>
</dbReference>
<dbReference type="Gene3D" id="3.40.50.11090">
    <property type="match status" value="1"/>
</dbReference>
<protein>
    <submittedName>
        <fullName evidence="2">Glycosyltransferase involved in cell wall bisynthesis</fullName>
    </submittedName>
</protein>
<dbReference type="Gene3D" id="3.40.50.2000">
    <property type="entry name" value="Glycogen Phosphorylase B"/>
    <property type="match status" value="1"/>
</dbReference>
<dbReference type="EMBL" id="FMVW01000003">
    <property type="protein sequence ID" value="SCZ34588.1"/>
    <property type="molecule type" value="Genomic_DNA"/>
</dbReference>
<feature type="domain" description="Glycosyltransferase 2-like" evidence="1">
    <location>
        <begin position="680"/>
        <end position="855"/>
    </location>
</feature>
<dbReference type="STRING" id="1120955.SAMN03080610_01721"/>
<dbReference type="Pfam" id="PF00535">
    <property type="entry name" value="Glycos_transf_2"/>
    <property type="match status" value="1"/>
</dbReference>
<proteinExistence type="predicted"/>
<dbReference type="OrthoDB" id="7220105at2"/>
<dbReference type="PANTHER" id="PTHR43685:SF13">
    <property type="entry name" value="O ANTIGEN BIOSYNTHESIS RHAMNOSYLTRANSFERASE RFBN"/>
    <property type="match status" value="1"/>
</dbReference>
<dbReference type="SUPFAM" id="SSF53756">
    <property type="entry name" value="UDP-Glycosyltransferase/glycogen phosphorylase"/>
    <property type="match status" value="1"/>
</dbReference>
<dbReference type="GO" id="GO:0044010">
    <property type="term" value="P:single-species biofilm formation"/>
    <property type="evidence" value="ECO:0007669"/>
    <property type="project" value="TreeGrafter"/>
</dbReference>
<evidence type="ECO:0000313" key="2">
    <source>
        <dbReference type="EMBL" id="SCZ34588.1"/>
    </source>
</evidence>